<dbReference type="EC" id="2.7.1.23" evidence="6"/>
<feature type="binding site" evidence="6">
    <location>
        <position position="152"/>
    </location>
    <ligand>
        <name>NAD(+)</name>
        <dbReference type="ChEBI" id="CHEBI:57540"/>
    </ligand>
</feature>
<evidence type="ECO:0000256" key="6">
    <source>
        <dbReference type="HAMAP-Rule" id="MF_00361"/>
    </source>
</evidence>
<evidence type="ECO:0000256" key="2">
    <source>
        <dbReference type="ARBA" id="ARBA00022777"/>
    </source>
</evidence>
<reference evidence="8 9" key="1">
    <citation type="submission" date="2024-02" db="EMBL/GenBank/DDBJ databases">
        <title>Bifidobacterium honeyensis sp. nov., isolated from the comb honey.</title>
        <authorList>
            <person name="Liu W."/>
            <person name="Li Y."/>
        </authorList>
    </citation>
    <scope>NUCLEOTIDE SEQUENCE [LARGE SCALE GENOMIC DNA]</scope>
    <source>
        <strain evidence="8 9">IMAU50988</strain>
    </source>
</reference>
<keyword evidence="3 6" id="KW-0521">NADP</keyword>
<feature type="binding site" evidence="6">
    <location>
        <begin position="182"/>
        <end position="187"/>
    </location>
    <ligand>
        <name>NAD(+)</name>
        <dbReference type="ChEBI" id="CHEBI:57540"/>
    </ligand>
</feature>
<dbReference type="Gene3D" id="2.60.200.30">
    <property type="entry name" value="Probable inorganic polyphosphate/atp-NAD kinase, domain 2"/>
    <property type="match status" value="1"/>
</dbReference>
<keyword evidence="6" id="KW-0067">ATP-binding</keyword>
<comment type="cofactor">
    <cofactor evidence="6">
        <name>a divalent metal cation</name>
        <dbReference type="ChEBI" id="CHEBI:60240"/>
    </cofactor>
</comment>
<dbReference type="Pfam" id="PF20143">
    <property type="entry name" value="NAD_kinase_C"/>
    <property type="match status" value="1"/>
</dbReference>
<evidence type="ECO:0000256" key="5">
    <source>
        <dbReference type="ARBA" id="ARBA00047925"/>
    </source>
</evidence>
<dbReference type="Gene3D" id="3.40.50.10330">
    <property type="entry name" value="Probable inorganic polyphosphate/atp-NAD kinase, domain 1"/>
    <property type="match status" value="1"/>
</dbReference>
<keyword evidence="6" id="KW-0547">Nucleotide-binding</keyword>
<accession>A0ABU8ZP52</accession>
<dbReference type="InterPro" id="IPR016064">
    <property type="entry name" value="NAD/diacylglycerol_kinase_sf"/>
</dbReference>
<evidence type="ECO:0000256" key="7">
    <source>
        <dbReference type="SAM" id="MobiDB-lite"/>
    </source>
</evidence>
<name>A0ABU8ZP52_9BIFI</name>
<comment type="function">
    <text evidence="6">Involved in the regulation of the intracellular balance of NAD and NADP, and is a key enzyme in the biosynthesis of NADP. Catalyzes specifically the phosphorylation on 2'-hydroxyl of the adenosine moiety of NAD to yield NADP.</text>
</comment>
<evidence type="ECO:0000313" key="8">
    <source>
        <dbReference type="EMBL" id="MEK0306724.1"/>
    </source>
</evidence>
<keyword evidence="9" id="KW-1185">Reference proteome</keyword>
<dbReference type="SUPFAM" id="SSF111331">
    <property type="entry name" value="NAD kinase/diacylglycerol kinase-like"/>
    <property type="match status" value="1"/>
</dbReference>
<dbReference type="PANTHER" id="PTHR20275">
    <property type="entry name" value="NAD KINASE"/>
    <property type="match status" value="1"/>
</dbReference>
<comment type="subcellular location">
    <subcellularLocation>
        <location evidence="6">Cytoplasm</location>
    </subcellularLocation>
</comment>
<feature type="binding site" evidence="6">
    <location>
        <position position="71"/>
    </location>
    <ligand>
        <name>NAD(+)</name>
        <dbReference type="ChEBI" id="CHEBI:57540"/>
    </ligand>
</feature>
<dbReference type="InterPro" id="IPR002504">
    <property type="entry name" value="NADK"/>
</dbReference>
<comment type="caution">
    <text evidence="8">The sequence shown here is derived from an EMBL/GenBank/DDBJ whole genome shotgun (WGS) entry which is preliminary data.</text>
</comment>
<dbReference type="PANTHER" id="PTHR20275:SF0">
    <property type="entry name" value="NAD KINASE"/>
    <property type="match status" value="1"/>
</dbReference>
<comment type="caution">
    <text evidence="6">Lacks conserved residue(s) required for the propagation of feature annotation.</text>
</comment>
<evidence type="ECO:0000256" key="3">
    <source>
        <dbReference type="ARBA" id="ARBA00022857"/>
    </source>
</evidence>
<gene>
    <name evidence="6" type="primary">nadK</name>
    <name evidence="8" type="ORF">V8P97_04515</name>
</gene>
<dbReference type="InterPro" id="IPR017438">
    <property type="entry name" value="ATP-NAD_kinase_N"/>
</dbReference>
<proteinExistence type="inferred from homology"/>
<keyword evidence="2 6" id="KW-0418">Kinase</keyword>
<dbReference type="GO" id="GO:0003951">
    <property type="term" value="F:NAD+ kinase activity"/>
    <property type="evidence" value="ECO:0007669"/>
    <property type="project" value="UniProtKB-EC"/>
</dbReference>
<dbReference type="Proteomes" id="UP001373159">
    <property type="component" value="Unassembled WGS sequence"/>
</dbReference>
<keyword evidence="1 6" id="KW-0808">Transferase</keyword>
<dbReference type="RefSeq" id="WP_340469274.1">
    <property type="nucleotide sequence ID" value="NZ_JBANBB010000001.1"/>
</dbReference>
<sequence length="318" mass="34875">MGRRKAVVVTHARIRAGGNLVTEAVHQLETDGFMVSILDNIEAPAFGQPVRTVDEDTEIVIVLGGDGTILRAAELVKCTDVPILGVNLGHVGFLAEFESFQIGEAIRRVADHDYSIDERMVAHVDLWLPGHDRPLTDWALNDMTLERYDRGKMIEVSVRVDDVEMSSFGCDGMIVATPTGSTAYAFSVGGPIVWPDAESLQMVPIAAHALFARSLIIGPDSRFTLDLLDDSASEGWICCDGRRQRAVPKGSRVTVRKSHDILRLARLSGVPFTRRLVTKFDLPVRGWREQHRPLVDLDAKGGDRPAAGTDQDAKEEGN</sequence>
<keyword evidence="6" id="KW-0963">Cytoplasm</keyword>
<feature type="binding site" evidence="6">
    <location>
        <position position="206"/>
    </location>
    <ligand>
        <name>NAD(+)</name>
        <dbReference type="ChEBI" id="CHEBI:57540"/>
    </ligand>
</feature>
<keyword evidence="4 6" id="KW-0520">NAD</keyword>
<organism evidence="8 9">
    <name type="scientific">Bifidobacterium favimelis</name>
    <dbReference type="NCBI Taxonomy" id="3122979"/>
    <lineage>
        <taxon>Bacteria</taxon>
        <taxon>Bacillati</taxon>
        <taxon>Actinomycetota</taxon>
        <taxon>Actinomycetes</taxon>
        <taxon>Bifidobacteriales</taxon>
        <taxon>Bifidobacteriaceae</taxon>
        <taxon>Bifidobacterium</taxon>
    </lineage>
</organism>
<dbReference type="InterPro" id="IPR017437">
    <property type="entry name" value="ATP-NAD_kinase_PpnK-typ_C"/>
</dbReference>
<dbReference type="HAMAP" id="MF_00361">
    <property type="entry name" value="NAD_kinase"/>
    <property type="match status" value="1"/>
</dbReference>
<evidence type="ECO:0000313" key="9">
    <source>
        <dbReference type="Proteomes" id="UP001373159"/>
    </source>
</evidence>
<dbReference type="NCBIfam" id="NF002892">
    <property type="entry name" value="PRK03372.1"/>
    <property type="match status" value="1"/>
</dbReference>
<feature type="active site" description="Proton acceptor" evidence="6">
    <location>
        <position position="66"/>
    </location>
</feature>
<comment type="similarity">
    <text evidence="6">Belongs to the NAD kinase family.</text>
</comment>
<feature type="binding site" evidence="6">
    <location>
        <position position="171"/>
    </location>
    <ligand>
        <name>NAD(+)</name>
        <dbReference type="ChEBI" id="CHEBI:57540"/>
    </ligand>
</feature>
<feature type="binding site" evidence="6">
    <location>
        <begin position="141"/>
        <end position="142"/>
    </location>
    <ligand>
        <name>NAD(+)</name>
        <dbReference type="ChEBI" id="CHEBI:57540"/>
    </ligand>
</feature>
<evidence type="ECO:0000256" key="4">
    <source>
        <dbReference type="ARBA" id="ARBA00023027"/>
    </source>
</evidence>
<feature type="binding site" evidence="6">
    <location>
        <begin position="66"/>
        <end position="67"/>
    </location>
    <ligand>
        <name>NAD(+)</name>
        <dbReference type="ChEBI" id="CHEBI:57540"/>
    </ligand>
</feature>
<comment type="catalytic activity">
    <reaction evidence="5 6">
        <text>NAD(+) + ATP = ADP + NADP(+) + H(+)</text>
        <dbReference type="Rhea" id="RHEA:18629"/>
        <dbReference type="ChEBI" id="CHEBI:15378"/>
        <dbReference type="ChEBI" id="CHEBI:30616"/>
        <dbReference type="ChEBI" id="CHEBI:57540"/>
        <dbReference type="ChEBI" id="CHEBI:58349"/>
        <dbReference type="ChEBI" id="CHEBI:456216"/>
        <dbReference type="EC" id="2.7.1.23"/>
    </reaction>
</comment>
<protein>
    <recommendedName>
        <fullName evidence="6">NAD kinase</fullName>
        <ecNumber evidence="6">2.7.1.23</ecNumber>
    </recommendedName>
    <alternativeName>
        <fullName evidence="6">ATP-dependent NAD kinase</fullName>
    </alternativeName>
</protein>
<dbReference type="Pfam" id="PF01513">
    <property type="entry name" value="NAD_kinase"/>
    <property type="match status" value="1"/>
</dbReference>
<evidence type="ECO:0000256" key="1">
    <source>
        <dbReference type="ARBA" id="ARBA00022679"/>
    </source>
</evidence>
<dbReference type="EMBL" id="JBANBB010000001">
    <property type="protein sequence ID" value="MEK0306724.1"/>
    <property type="molecule type" value="Genomic_DNA"/>
</dbReference>
<feature type="region of interest" description="Disordered" evidence="7">
    <location>
        <begin position="295"/>
        <end position="318"/>
    </location>
</feature>